<evidence type="ECO:0000313" key="8">
    <source>
        <dbReference type="EMBL" id="KAA9163258.1"/>
    </source>
</evidence>
<evidence type="ECO:0000256" key="5">
    <source>
        <dbReference type="ARBA" id="ARBA00023027"/>
    </source>
</evidence>
<dbReference type="GO" id="GO:0051903">
    <property type="term" value="F:S-(hydroxymethyl)glutathione dehydrogenase [NAD(P)+] activity"/>
    <property type="evidence" value="ECO:0007669"/>
    <property type="project" value="TreeGrafter"/>
</dbReference>
<keyword evidence="2 6" id="KW-0479">Metal-binding</keyword>
<dbReference type="Pfam" id="PF08240">
    <property type="entry name" value="ADH_N"/>
    <property type="match status" value="1"/>
</dbReference>
<dbReference type="PANTHER" id="PTHR43880:SF12">
    <property type="entry name" value="ALCOHOL DEHYDROGENASE CLASS-3"/>
    <property type="match status" value="1"/>
</dbReference>
<evidence type="ECO:0000256" key="4">
    <source>
        <dbReference type="ARBA" id="ARBA00023002"/>
    </source>
</evidence>
<dbReference type="SUPFAM" id="SSF51735">
    <property type="entry name" value="NAD(P)-binding Rossmann-fold domains"/>
    <property type="match status" value="1"/>
</dbReference>
<dbReference type="PANTHER" id="PTHR43880">
    <property type="entry name" value="ALCOHOL DEHYDROGENASE"/>
    <property type="match status" value="1"/>
</dbReference>
<organism evidence="8 9">
    <name type="scientific">Amycolatopsis acidicola</name>
    <dbReference type="NCBI Taxonomy" id="2596893"/>
    <lineage>
        <taxon>Bacteria</taxon>
        <taxon>Bacillati</taxon>
        <taxon>Actinomycetota</taxon>
        <taxon>Actinomycetes</taxon>
        <taxon>Pseudonocardiales</taxon>
        <taxon>Pseudonocardiaceae</taxon>
        <taxon>Amycolatopsis</taxon>
    </lineage>
</organism>
<dbReference type="SUPFAM" id="SSF50129">
    <property type="entry name" value="GroES-like"/>
    <property type="match status" value="2"/>
</dbReference>
<keyword evidence="4 8" id="KW-0560">Oxidoreductase</keyword>
<dbReference type="InterPro" id="IPR023921">
    <property type="entry name" value="ADH_Zn_actinomycetes"/>
</dbReference>
<comment type="cofactor">
    <cofactor evidence="6">
        <name>Zn(2+)</name>
        <dbReference type="ChEBI" id="CHEBI:29105"/>
    </cofactor>
</comment>
<gene>
    <name evidence="8" type="ORF">FPZ12_009665</name>
</gene>
<dbReference type="InterPro" id="IPR013154">
    <property type="entry name" value="ADH-like_N"/>
</dbReference>
<dbReference type="GO" id="GO:0046294">
    <property type="term" value="P:formaldehyde catabolic process"/>
    <property type="evidence" value="ECO:0007669"/>
    <property type="project" value="TreeGrafter"/>
</dbReference>
<protein>
    <submittedName>
        <fullName evidence="8">NDMA-dependent alcohol dehydrogenase</fullName>
        <ecNumber evidence="8">1.1.99.36</ecNumber>
    </submittedName>
</protein>
<dbReference type="Proteomes" id="UP000319769">
    <property type="component" value="Unassembled WGS sequence"/>
</dbReference>
<sequence length="375" mass="39436">MKVQASVLTAPLADWTTATLEVEAPRAEEVLVRVRYAGLCRSDEHRRHGGTGTGGRYPLIGGHEGSGVVEAVGPGVTRFAPGDHVILSVLPQCGVCRYCTSGRSRMCDYTAHVPTGAMPDGTFRASLDGEPLGGFCMLGTFADHVVVSQASCVKIPEWFPMDVAALLSCGVPTGWGSAEYVGEVQAGDTVIVAGIGGVGINAVQGAAFKGASHVVAVDPVEWKREFARSVGATHTAANLEEAGELGRHLSRGSGADVVIVTVGVLRPEITLGALEATGKGARLVLTATADEASDVNLRLPGNRVTFFDVSVRGALLGGCNAHYDIPRLARLYEEGRLKLDELITQRYTVDGIARAYADVRDGKVIRALVEHDHEG</sequence>
<dbReference type="NCBIfam" id="TIGR03989">
    <property type="entry name" value="Rxyl_3153"/>
    <property type="match status" value="1"/>
</dbReference>
<name>A0A5N0VCG1_9PSEU</name>
<accession>A0A5N0VCG1</accession>
<keyword evidence="3 6" id="KW-0862">Zinc</keyword>
<evidence type="ECO:0000256" key="2">
    <source>
        <dbReference type="ARBA" id="ARBA00022723"/>
    </source>
</evidence>
<dbReference type="OrthoDB" id="3265141at2"/>
<dbReference type="Gene3D" id="3.90.180.10">
    <property type="entry name" value="Medium-chain alcohol dehydrogenases, catalytic domain"/>
    <property type="match status" value="1"/>
</dbReference>
<feature type="domain" description="Enoyl reductase (ER)" evidence="7">
    <location>
        <begin position="10"/>
        <end position="369"/>
    </location>
</feature>
<dbReference type="EMBL" id="VMNW02000010">
    <property type="protein sequence ID" value="KAA9163258.1"/>
    <property type="molecule type" value="Genomic_DNA"/>
</dbReference>
<keyword evidence="9" id="KW-1185">Reference proteome</keyword>
<evidence type="ECO:0000256" key="3">
    <source>
        <dbReference type="ARBA" id="ARBA00022833"/>
    </source>
</evidence>
<dbReference type="RefSeq" id="WP_144750782.1">
    <property type="nucleotide sequence ID" value="NZ_VMNW02000010.1"/>
</dbReference>
<dbReference type="AlphaFoldDB" id="A0A5N0VCG1"/>
<dbReference type="InterPro" id="IPR011032">
    <property type="entry name" value="GroES-like_sf"/>
</dbReference>
<dbReference type="PROSITE" id="PS00059">
    <property type="entry name" value="ADH_ZINC"/>
    <property type="match status" value="1"/>
</dbReference>
<evidence type="ECO:0000256" key="6">
    <source>
        <dbReference type="RuleBase" id="RU361277"/>
    </source>
</evidence>
<dbReference type="InterPro" id="IPR002328">
    <property type="entry name" value="ADH_Zn_CS"/>
</dbReference>
<dbReference type="InterPro" id="IPR020843">
    <property type="entry name" value="ER"/>
</dbReference>
<dbReference type="GO" id="GO:0005829">
    <property type="term" value="C:cytosol"/>
    <property type="evidence" value="ECO:0007669"/>
    <property type="project" value="TreeGrafter"/>
</dbReference>
<dbReference type="Pfam" id="PF00107">
    <property type="entry name" value="ADH_zinc_N"/>
    <property type="match status" value="1"/>
</dbReference>
<dbReference type="CDD" id="cd08279">
    <property type="entry name" value="Zn_ADH_class_III"/>
    <property type="match status" value="1"/>
</dbReference>
<dbReference type="InterPro" id="IPR013149">
    <property type="entry name" value="ADH-like_C"/>
</dbReference>
<dbReference type="EC" id="1.1.99.36" evidence="8"/>
<evidence type="ECO:0000256" key="1">
    <source>
        <dbReference type="ARBA" id="ARBA00008072"/>
    </source>
</evidence>
<keyword evidence="5" id="KW-0520">NAD</keyword>
<comment type="caution">
    <text evidence="8">The sequence shown here is derived from an EMBL/GenBank/DDBJ whole genome shotgun (WGS) entry which is preliminary data.</text>
</comment>
<dbReference type="SMART" id="SM00829">
    <property type="entry name" value="PKS_ER"/>
    <property type="match status" value="1"/>
</dbReference>
<dbReference type="Gene3D" id="3.40.50.720">
    <property type="entry name" value="NAD(P)-binding Rossmann-like Domain"/>
    <property type="match status" value="1"/>
</dbReference>
<dbReference type="InterPro" id="IPR036291">
    <property type="entry name" value="NAD(P)-bd_dom_sf"/>
</dbReference>
<dbReference type="GO" id="GO:0008270">
    <property type="term" value="F:zinc ion binding"/>
    <property type="evidence" value="ECO:0007669"/>
    <property type="project" value="InterPro"/>
</dbReference>
<evidence type="ECO:0000259" key="7">
    <source>
        <dbReference type="SMART" id="SM00829"/>
    </source>
</evidence>
<comment type="similarity">
    <text evidence="1 6">Belongs to the zinc-containing alcohol dehydrogenase family.</text>
</comment>
<evidence type="ECO:0000313" key="9">
    <source>
        <dbReference type="Proteomes" id="UP000319769"/>
    </source>
</evidence>
<reference evidence="8" key="1">
    <citation type="submission" date="2019-09" db="EMBL/GenBank/DDBJ databases">
        <authorList>
            <person name="Teo W.F.A."/>
            <person name="Duangmal K."/>
        </authorList>
    </citation>
    <scope>NUCLEOTIDE SEQUENCE [LARGE SCALE GENOMIC DNA]</scope>
    <source>
        <strain evidence="8">K81G1</strain>
    </source>
</reference>
<proteinExistence type="inferred from homology"/>